<evidence type="ECO:0000259" key="10">
    <source>
        <dbReference type="PROSITE" id="PS51011"/>
    </source>
</evidence>
<keyword evidence="5 8" id="KW-0539">Nucleus</keyword>
<comment type="subcellular location">
    <subcellularLocation>
        <location evidence="1 8">Nucleus</location>
    </subcellularLocation>
</comment>
<keyword evidence="13" id="KW-1185">Reference proteome</keyword>
<organism evidence="12 13">
    <name type="scientific">Nomascus leucogenys</name>
    <name type="common">Northern white-cheeked gibbon</name>
    <name type="synonym">Hylobates leucogenys</name>
    <dbReference type="NCBI Taxonomy" id="61853"/>
    <lineage>
        <taxon>Eukaryota</taxon>
        <taxon>Metazoa</taxon>
        <taxon>Chordata</taxon>
        <taxon>Craniata</taxon>
        <taxon>Vertebrata</taxon>
        <taxon>Euteleostomi</taxon>
        <taxon>Mammalia</taxon>
        <taxon>Eutheria</taxon>
        <taxon>Euarchontoglires</taxon>
        <taxon>Primates</taxon>
        <taxon>Haplorrhini</taxon>
        <taxon>Catarrhini</taxon>
        <taxon>Hylobatidae</taxon>
        <taxon>Nomascus</taxon>
    </lineage>
</organism>
<keyword evidence="3 8" id="KW-0238">DNA-binding</keyword>
<dbReference type="EMBL" id="ADFV01016788">
    <property type="status" value="NOT_ANNOTATED_CDS"/>
    <property type="molecule type" value="Genomic_DNA"/>
</dbReference>
<dbReference type="Proteomes" id="UP000001073">
    <property type="component" value="Chromosome 8"/>
</dbReference>
<evidence type="ECO:0000256" key="7">
    <source>
        <dbReference type="ARBA" id="ARBA00065865"/>
    </source>
</evidence>
<keyword evidence="4" id="KW-0804">Transcription</keyword>
<dbReference type="FunFam" id="1.10.150.60:FF:000007">
    <property type="entry name" value="AT-rich interactive domain-containing protein 3C"/>
    <property type="match status" value="1"/>
</dbReference>
<evidence type="ECO:0000256" key="5">
    <source>
        <dbReference type="ARBA" id="ARBA00023242"/>
    </source>
</evidence>
<dbReference type="InterPro" id="IPR001606">
    <property type="entry name" value="ARID_dom"/>
</dbReference>
<evidence type="ECO:0000259" key="11">
    <source>
        <dbReference type="PROSITE" id="PS51486"/>
    </source>
</evidence>
<dbReference type="SMART" id="SM00501">
    <property type="entry name" value="BRIGHT"/>
    <property type="match status" value="1"/>
</dbReference>
<dbReference type="SUPFAM" id="SSF46774">
    <property type="entry name" value="ARID-like"/>
    <property type="match status" value="1"/>
</dbReference>
<reference evidence="12" key="2">
    <citation type="submission" date="2025-08" db="UniProtKB">
        <authorList>
            <consortium name="Ensembl"/>
        </authorList>
    </citation>
    <scope>IDENTIFICATION</scope>
</reference>
<dbReference type="GO" id="GO:0030225">
    <property type="term" value="P:macrophage differentiation"/>
    <property type="evidence" value="ECO:0007669"/>
    <property type="project" value="Ensembl"/>
</dbReference>
<dbReference type="eggNOG" id="KOG2744">
    <property type="taxonomic scope" value="Eukaryota"/>
</dbReference>
<dbReference type="FunCoup" id="G1QY63">
    <property type="interactions" value="31"/>
</dbReference>
<dbReference type="EMBL" id="ADFV01016787">
    <property type="status" value="NOT_ANNOTATED_CDS"/>
    <property type="molecule type" value="Genomic_DNA"/>
</dbReference>
<evidence type="ECO:0000256" key="4">
    <source>
        <dbReference type="ARBA" id="ARBA00023163"/>
    </source>
</evidence>
<keyword evidence="2 8" id="KW-0805">Transcription regulation</keyword>
<evidence type="ECO:0000256" key="3">
    <source>
        <dbReference type="ARBA" id="ARBA00023125"/>
    </source>
</evidence>
<evidence type="ECO:0000313" key="13">
    <source>
        <dbReference type="Proteomes" id="UP000001073"/>
    </source>
</evidence>
<feature type="compositionally biased region" description="Low complexity" evidence="9">
    <location>
        <begin position="68"/>
        <end position="77"/>
    </location>
</feature>
<accession>G1QY63</accession>
<evidence type="ECO:0000256" key="1">
    <source>
        <dbReference type="ARBA" id="ARBA00004123"/>
    </source>
</evidence>
<dbReference type="InterPro" id="IPR036431">
    <property type="entry name" value="ARID_dom_sf"/>
</dbReference>
<proteinExistence type="predicted"/>
<feature type="region of interest" description="Disordered" evidence="9">
    <location>
        <begin position="1"/>
        <end position="86"/>
    </location>
</feature>
<dbReference type="GO" id="GO:0045944">
    <property type="term" value="P:positive regulation of transcription by RNA polymerase II"/>
    <property type="evidence" value="ECO:0007669"/>
    <property type="project" value="Ensembl"/>
</dbReference>
<evidence type="ECO:0000256" key="9">
    <source>
        <dbReference type="SAM" id="MobiDB-lite"/>
    </source>
</evidence>
<dbReference type="HOGENOM" id="CLU_026952_1_0_1"/>
<dbReference type="Ensembl" id="ENSNLET00000006193.3">
    <property type="protein sequence ID" value="ENSNLEP00000005884.2"/>
    <property type="gene ID" value="ENSNLEG00000004860.3"/>
</dbReference>
<name>G1QY63_NOMLE</name>
<dbReference type="GO" id="GO:0003682">
    <property type="term" value="F:chromatin binding"/>
    <property type="evidence" value="ECO:0007669"/>
    <property type="project" value="Ensembl"/>
</dbReference>
<dbReference type="SMART" id="SM01014">
    <property type="entry name" value="ARID"/>
    <property type="match status" value="1"/>
</dbReference>
<feature type="domain" description="ARID" evidence="10">
    <location>
        <begin position="103"/>
        <end position="195"/>
    </location>
</feature>
<dbReference type="InterPro" id="IPR023334">
    <property type="entry name" value="REKLES_domain"/>
</dbReference>
<evidence type="ECO:0000256" key="2">
    <source>
        <dbReference type="ARBA" id="ARBA00023015"/>
    </source>
</evidence>
<evidence type="ECO:0000313" key="12">
    <source>
        <dbReference type="Ensembl" id="ENSNLEP00000005884.2"/>
    </source>
</evidence>
<feature type="compositionally biased region" description="Acidic residues" evidence="9">
    <location>
        <begin position="39"/>
        <end position="63"/>
    </location>
</feature>
<comment type="subunit">
    <text evidence="7">Interacts (via REKLES DOMAIN) with NPM1; the interaction mediates ARID3C nuclear shuttling.</text>
</comment>
<dbReference type="OMA" id="RHAYTAT"/>
<feature type="domain" description="REKLES" evidence="11">
    <location>
        <begin position="278"/>
        <end position="363"/>
    </location>
</feature>
<sequence>RLAQGVGPLAPARPLLPPRPPLPDHRTLQAPEGALGEVGAEEEEDAEEDEEKGEEAGAEEEAAEESRPGAQGPSSPSSQPPGLHPHEWTYEEQFKQLYELDADPKRKEFLDDLFSFMQKRGTPVNRVPIMAKQVLDLYALFRLVTAKGGLVEVINRKVWREVTRGLSLPTTITSAAFTLRTQYMKYLYPYECETRALSSPGELQAAIDSNRREGCGEYSKLISPEPLSSYPSNHISPGPAQGSTCGLPAHACAQLSPSPIKKEESGIPTPRLALPVGLALGPTREKLAPEEPPEKRAVLMGPMDPPRPGMPPSFLPRGKVPLREERLDGPLNLAGSGISSINMALEINGVVYTGVLFARRQPVPASQGPTNPAPPPSTGPPSSTLP</sequence>
<reference evidence="12 13" key="1">
    <citation type="submission" date="2012-10" db="EMBL/GenBank/DDBJ databases">
        <authorList>
            <consortium name="Gibbon Genome Sequencing Consortium"/>
        </authorList>
    </citation>
    <scope>NUCLEOTIDE SEQUENCE [LARGE SCALE GENOMIC DNA]</scope>
</reference>
<dbReference type="GO" id="GO:0005634">
    <property type="term" value="C:nucleus"/>
    <property type="evidence" value="ECO:0007669"/>
    <property type="project" value="UniProtKB-SubCell"/>
</dbReference>
<dbReference type="Gene3D" id="1.10.150.60">
    <property type="entry name" value="ARID DNA-binding domain"/>
    <property type="match status" value="1"/>
</dbReference>
<dbReference type="GO" id="GO:0045121">
    <property type="term" value="C:membrane raft"/>
    <property type="evidence" value="ECO:0007669"/>
    <property type="project" value="Ensembl"/>
</dbReference>
<dbReference type="InParanoid" id="G1QY63"/>
<dbReference type="InterPro" id="IPR045147">
    <property type="entry name" value="ARI3A/B/C"/>
</dbReference>
<dbReference type="Pfam" id="PF01388">
    <property type="entry name" value="ARID"/>
    <property type="match status" value="1"/>
</dbReference>
<reference evidence="12" key="3">
    <citation type="submission" date="2025-09" db="UniProtKB">
        <authorList>
            <consortium name="Ensembl"/>
        </authorList>
    </citation>
    <scope>IDENTIFICATION</scope>
</reference>
<comment type="function">
    <text evidence="6">Transcription factor involved in monocyte-to-macrophage differentiation. Forms a complex with NPM1 to translocate to the nucleus, acting as a transcription factor that promotes the expression of the genes involved in macrophage differentiation, such as STAT3, STAT1 and JUNB.</text>
</comment>
<dbReference type="STRING" id="61853.ENSNLEP00000005884"/>
<dbReference type="GO" id="GO:0003677">
    <property type="term" value="F:DNA binding"/>
    <property type="evidence" value="ECO:0007669"/>
    <property type="project" value="UniProtKB-UniRule"/>
</dbReference>
<feature type="region of interest" description="Disordered" evidence="9">
    <location>
        <begin position="362"/>
        <end position="386"/>
    </location>
</feature>
<dbReference type="PROSITE" id="PS51486">
    <property type="entry name" value="REKLES"/>
    <property type="match status" value="1"/>
</dbReference>
<protein>
    <recommendedName>
        <fullName evidence="8">AT-rich interactive domain-containing protein 3</fullName>
        <shortName evidence="8">ARID domain-containing protein</shortName>
    </recommendedName>
</protein>
<dbReference type="PANTHER" id="PTHR15348:SF2">
    <property type="entry name" value="AT-RICH INTERACTIVE DOMAIN-CONTAINING PROTEIN 3C"/>
    <property type="match status" value="1"/>
</dbReference>
<dbReference type="GO" id="GO:0005737">
    <property type="term" value="C:cytoplasm"/>
    <property type="evidence" value="ECO:0007669"/>
    <property type="project" value="Ensembl"/>
</dbReference>
<dbReference type="GeneTree" id="ENSGT00940000160028"/>
<dbReference type="GO" id="GO:0000981">
    <property type="term" value="F:DNA-binding transcription factor activity, RNA polymerase II-specific"/>
    <property type="evidence" value="ECO:0007669"/>
    <property type="project" value="Ensembl"/>
</dbReference>
<evidence type="ECO:0000256" key="6">
    <source>
        <dbReference type="ARBA" id="ARBA00058617"/>
    </source>
</evidence>
<dbReference type="PANTHER" id="PTHR15348">
    <property type="entry name" value="AT-RICH INTERACTIVE DOMAIN-CONTAINING PROTEIN ARID DOMAIN- CONTAINING PROTEIN DEAD RINGER PROTEIN B-CELL REGULATOR OF IGH TRANSCRIPTION BRIGHT"/>
    <property type="match status" value="1"/>
</dbReference>
<gene>
    <name evidence="12" type="primary">ARID3C</name>
</gene>
<dbReference type="AlphaFoldDB" id="G1QY63"/>
<evidence type="ECO:0000256" key="8">
    <source>
        <dbReference type="RuleBase" id="RU369100"/>
    </source>
</evidence>
<dbReference type="PROSITE" id="PS51011">
    <property type="entry name" value="ARID"/>
    <property type="match status" value="1"/>
</dbReference>